<feature type="region of interest" description="Disordered" evidence="1">
    <location>
        <begin position="28"/>
        <end position="70"/>
    </location>
</feature>
<dbReference type="InterPro" id="IPR007921">
    <property type="entry name" value="CHAP_dom"/>
</dbReference>
<feature type="compositionally biased region" description="Low complexity" evidence="1">
    <location>
        <begin position="42"/>
        <end position="55"/>
    </location>
</feature>
<evidence type="ECO:0000259" key="3">
    <source>
        <dbReference type="PROSITE" id="PS50911"/>
    </source>
</evidence>
<dbReference type="PROSITE" id="PS50911">
    <property type="entry name" value="CHAP"/>
    <property type="match status" value="1"/>
</dbReference>
<protein>
    <submittedName>
        <fullName evidence="4">CHAP domain-containing protein</fullName>
    </submittedName>
</protein>
<organism evidence="4 5">
    <name type="scientific">Gardnerella greenwoodii</name>
    <dbReference type="NCBI Taxonomy" id="2914925"/>
    <lineage>
        <taxon>Bacteria</taxon>
        <taxon>Bacillati</taxon>
        <taxon>Actinomycetota</taxon>
        <taxon>Actinomycetes</taxon>
        <taxon>Bifidobacteriales</taxon>
        <taxon>Bifidobacteriaceae</taxon>
        <taxon>Gardnerella</taxon>
    </lineage>
</organism>
<dbReference type="EMBL" id="PNGV01000001">
    <property type="protein sequence ID" value="PMC43169.1"/>
    <property type="molecule type" value="Genomic_DNA"/>
</dbReference>
<reference evidence="4 5" key="1">
    <citation type="submission" date="2017-09" db="EMBL/GenBank/DDBJ databases">
        <title>Bacterial strain isolated from the female urinary microbiota.</title>
        <authorList>
            <person name="Thomas-White K."/>
            <person name="Kumar N."/>
            <person name="Forster S."/>
            <person name="Putonti C."/>
            <person name="Lawley T."/>
            <person name="Wolfe A.J."/>
        </authorList>
    </citation>
    <scope>NUCLEOTIDE SEQUENCE [LARGE SCALE GENOMIC DNA]</scope>
    <source>
        <strain evidence="4 5">UMB1686</strain>
    </source>
</reference>
<keyword evidence="2" id="KW-0472">Membrane</keyword>
<feature type="compositionally biased region" description="Basic and acidic residues" evidence="1">
    <location>
        <begin position="28"/>
        <end position="41"/>
    </location>
</feature>
<evidence type="ECO:0000256" key="1">
    <source>
        <dbReference type="SAM" id="MobiDB-lite"/>
    </source>
</evidence>
<evidence type="ECO:0000256" key="2">
    <source>
        <dbReference type="SAM" id="Phobius"/>
    </source>
</evidence>
<sequence length="425" mass="45366">MKRAAHGAPKAKGRSYSPLSLFVAQHGEHGAHGSHSEHTSSHDSSYTSSHSPRTSRGAHGLHGTRSYQTNRNSERLTALAASNGAVVEVSDAVAERLQEIMPQSRREIRLSRLANERRRRLLISTSMLAMIGAVAATMSLTKINTFDSRAAELEHGITSVDDSSALNVSRSSQRTSLDSPDSMDAINNAVDAIENASGSDSGDASHAAHAAHASHADYSANANNSGAYASSGISGVLGISTARNAANSHPGTASVTSSKSDSWKLGADSGFNIAEMSRSAADNPQVALLMDKDFDVLPKGFNPNHATGDTGNAYEFSQCTWWVYVRRHQLGLPVGSHFGNGNMWADSARGLGYWVDRTPRHVGDVMVFRAGQAGSDPFYGHVAIVEKINPDGSIETSESGASLHGKTFSRKFDAKQLSQYQFIHY</sequence>
<name>A0A2N6RYI5_9BIFI</name>
<proteinExistence type="predicted"/>
<feature type="domain" description="Peptidase C51" evidence="3">
    <location>
        <begin position="294"/>
        <end position="424"/>
    </location>
</feature>
<dbReference type="AlphaFoldDB" id="A0A2N6RYI5"/>
<dbReference type="Pfam" id="PF05257">
    <property type="entry name" value="CHAP"/>
    <property type="match status" value="1"/>
</dbReference>
<keyword evidence="2" id="KW-1133">Transmembrane helix</keyword>
<dbReference type="Gene3D" id="3.90.1720.10">
    <property type="entry name" value="endopeptidase domain like (from Nostoc punctiforme)"/>
    <property type="match status" value="1"/>
</dbReference>
<keyword evidence="5" id="KW-1185">Reference proteome</keyword>
<accession>A0A2N6RYI5</accession>
<dbReference type="GeneID" id="98326163"/>
<feature type="transmembrane region" description="Helical" evidence="2">
    <location>
        <begin position="121"/>
        <end position="140"/>
    </location>
</feature>
<comment type="caution">
    <text evidence="4">The sequence shown here is derived from an EMBL/GenBank/DDBJ whole genome shotgun (WGS) entry which is preliminary data.</text>
</comment>
<dbReference type="SUPFAM" id="SSF54001">
    <property type="entry name" value="Cysteine proteinases"/>
    <property type="match status" value="1"/>
</dbReference>
<dbReference type="RefSeq" id="WP_102694916.1">
    <property type="nucleotide sequence ID" value="NZ_JAKNCL010000001.1"/>
</dbReference>
<gene>
    <name evidence="4" type="ORF">CJ216_03590</name>
</gene>
<keyword evidence="2" id="KW-0812">Transmembrane</keyword>
<dbReference type="InterPro" id="IPR038765">
    <property type="entry name" value="Papain-like_cys_pep_sf"/>
</dbReference>
<dbReference type="Proteomes" id="UP000235771">
    <property type="component" value="Unassembled WGS sequence"/>
</dbReference>
<evidence type="ECO:0000313" key="4">
    <source>
        <dbReference type="EMBL" id="PMC43169.1"/>
    </source>
</evidence>
<evidence type="ECO:0000313" key="5">
    <source>
        <dbReference type="Proteomes" id="UP000235771"/>
    </source>
</evidence>